<accession>A0AA91I5B8</accession>
<proteinExistence type="predicted"/>
<dbReference type="InterPro" id="IPR050767">
    <property type="entry name" value="Sel1_AlgK"/>
</dbReference>
<dbReference type="InterPro" id="IPR006597">
    <property type="entry name" value="Sel1-like"/>
</dbReference>
<evidence type="ECO:0000313" key="3">
    <source>
        <dbReference type="Proteomes" id="UP000077734"/>
    </source>
</evidence>
<keyword evidence="3" id="KW-1185">Reference proteome</keyword>
<organism evidence="2 3">
    <name type="scientific">Methylomonas koyamae</name>
    <dbReference type="NCBI Taxonomy" id="702114"/>
    <lineage>
        <taxon>Bacteria</taxon>
        <taxon>Pseudomonadati</taxon>
        <taxon>Pseudomonadota</taxon>
        <taxon>Gammaproteobacteria</taxon>
        <taxon>Methylococcales</taxon>
        <taxon>Methylococcaceae</taxon>
        <taxon>Methylomonas</taxon>
    </lineage>
</organism>
<comment type="caution">
    <text evidence="2">The sequence shown here is derived from an EMBL/GenBank/DDBJ whole genome shotgun (WGS) entry which is preliminary data.</text>
</comment>
<sequence>MPRSLVGAHTALVLAALLCSACQPIHMGIDSDYTVAVENCYAYRYGDKLRKINFTQAFDWCHRAAQWGDANSQTLLGELYYLGLGGEQDMRHAEVWFEKAARQGQPHAQYMLYRIHAASNDLARQERADYWLKQARQSGYKLAQPR</sequence>
<evidence type="ECO:0008006" key="4">
    <source>
        <dbReference type="Google" id="ProtNLM"/>
    </source>
</evidence>
<evidence type="ECO:0000313" key="2">
    <source>
        <dbReference type="EMBL" id="OAI26014.1"/>
    </source>
</evidence>
<dbReference type="Pfam" id="PF08238">
    <property type="entry name" value="Sel1"/>
    <property type="match status" value="2"/>
</dbReference>
<dbReference type="SUPFAM" id="SSF81901">
    <property type="entry name" value="HCP-like"/>
    <property type="match status" value="1"/>
</dbReference>
<reference evidence="2 3" key="1">
    <citation type="submission" date="2016-03" db="EMBL/GenBank/DDBJ databases">
        <authorList>
            <person name="Heylen K."/>
            <person name="De Vos P."/>
            <person name="Vekeman B."/>
        </authorList>
    </citation>
    <scope>NUCLEOTIDE SEQUENCE [LARGE SCALE GENOMIC DNA]</scope>
    <source>
        <strain evidence="2 3">R-49807</strain>
    </source>
</reference>
<keyword evidence="1" id="KW-0732">Signal</keyword>
<dbReference type="SMART" id="SM00671">
    <property type="entry name" value="SEL1"/>
    <property type="match status" value="2"/>
</dbReference>
<dbReference type="EMBL" id="LUUL01000076">
    <property type="protein sequence ID" value="OAI26014.1"/>
    <property type="molecule type" value="Genomic_DNA"/>
</dbReference>
<gene>
    <name evidence="2" type="ORF">A1356_12370</name>
</gene>
<dbReference type="Gene3D" id="1.25.40.10">
    <property type="entry name" value="Tetratricopeptide repeat domain"/>
    <property type="match status" value="1"/>
</dbReference>
<feature type="chain" id="PRO_5041662389" description="Sel1 repeat family protein" evidence="1">
    <location>
        <begin position="28"/>
        <end position="146"/>
    </location>
</feature>
<dbReference type="InterPro" id="IPR011990">
    <property type="entry name" value="TPR-like_helical_dom_sf"/>
</dbReference>
<dbReference type="PANTHER" id="PTHR11102">
    <property type="entry name" value="SEL-1-LIKE PROTEIN"/>
    <property type="match status" value="1"/>
</dbReference>
<name>A0AA91I5B8_9GAMM</name>
<dbReference type="PANTHER" id="PTHR11102:SF160">
    <property type="entry name" value="ERAD-ASSOCIATED E3 UBIQUITIN-PROTEIN LIGASE COMPONENT HRD3"/>
    <property type="match status" value="1"/>
</dbReference>
<feature type="signal peptide" evidence="1">
    <location>
        <begin position="1"/>
        <end position="27"/>
    </location>
</feature>
<dbReference type="Proteomes" id="UP000077734">
    <property type="component" value="Unassembled WGS sequence"/>
</dbReference>
<evidence type="ECO:0000256" key="1">
    <source>
        <dbReference type="SAM" id="SignalP"/>
    </source>
</evidence>
<protein>
    <recommendedName>
        <fullName evidence="4">Sel1 repeat family protein</fullName>
    </recommendedName>
</protein>
<dbReference type="AlphaFoldDB" id="A0AA91I5B8"/>